<sequence length="208" mass="22872">MSWTRDQVLTLVEIYGHHNNLYNIKCASYKNKHARQSSLEAIAKELSAVRPGTTSVDISKKLNSLRATYLTQVKKVVAALISGAGGGDISILYYNAKSNESGSEADGYVSSSDEFVPSASASASISTSHSEVSLARSNTRSVSHFFRKAQLYDNNSLGKKSLDEALIMMICQDFQPFSIVKDKGFRKFVELLDSRYSLPNPDTLKTND</sequence>
<name>A0A9N9XI80_DIABA</name>
<accession>A0A9N9XI80</accession>
<dbReference type="EMBL" id="OU898284">
    <property type="protein sequence ID" value="CAG9840971.1"/>
    <property type="molecule type" value="Genomic_DNA"/>
</dbReference>
<dbReference type="Gene3D" id="1.10.10.1070">
    <property type="entry name" value="Zinc finger, BED domain-containing"/>
    <property type="match status" value="1"/>
</dbReference>
<dbReference type="SUPFAM" id="SSF140996">
    <property type="entry name" value="Hermes dimerisation domain"/>
    <property type="match status" value="1"/>
</dbReference>
<dbReference type="PANTHER" id="PTHR21505">
    <property type="entry name" value="MADF DOMAIN-CONTAINING PROTEIN-RELATED"/>
    <property type="match status" value="1"/>
</dbReference>
<dbReference type="PANTHER" id="PTHR21505:SF12">
    <property type="entry name" value="MADF DOMAIN-CONTAINING PROTEIN-RELATED"/>
    <property type="match status" value="1"/>
</dbReference>
<evidence type="ECO:0000313" key="2">
    <source>
        <dbReference type="EMBL" id="CAG9840971.1"/>
    </source>
</evidence>
<evidence type="ECO:0000313" key="3">
    <source>
        <dbReference type="Proteomes" id="UP001153709"/>
    </source>
</evidence>
<keyword evidence="3" id="KW-1185">Reference proteome</keyword>
<protein>
    <recommendedName>
        <fullName evidence="1">MADF domain-containing protein</fullName>
    </recommendedName>
</protein>
<reference evidence="2" key="1">
    <citation type="submission" date="2022-01" db="EMBL/GenBank/DDBJ databases">
        <authorList>
            <person name="King R."/>
        </authorList>
    </citation>
    <scope>NUCLEOTIDE SEQUENCE</scope>
</reference>
<feature type="domain" description="MADF" evidence="1">
    <location>
        <begin position="11"/>
        <end position="76"/>
    </location>
</feature>
<dbReference type="Proteomes" id="UP001153709">
    <property type="component" value="Chromosome 9"/>
</dbReference>
<dbReference type="OrthoDB" id="1607513at2759"/>
<dbReference type="InterPro" id="IPR006578">
    <property type="entry name" value="MADF-dom"/>
</dbReference>
<dbReference type="Pfam" id="PF10545">
    <property type="entry name" value="MADF_DNA_bdg"/>
    <property type="match status" value="1"/>
</dbReference>
<dbReference type="AlphaFoldDB" id="A0A9N9XI80"/>
<organism evidence="2 3">
    <name type="scientific">Diabrotica balteata</name>
    <name type="common">Banded cucumber beetle</name>
    <dbReference type="NCBI Taxonomy" id="107213"/>
    <lineage>
        <taxon>Eukaryota</taxon>
        <taxon>Metazoa</taxon>
        <taxon>Ecdysozoa</taxon>
        <taxon>Arthropoda</taxon>
        <taxon>Hexapoda</taxon>
        <taxon>Insecta</taxon>
        <taxon>Pterygota</taxon>
        <taxon>Neoptera</taxon>
        <taxon>Endopterygota</taxon>
        <taxon>Coleoptera</taxon>
        <taxon>Polyphaga</taxon>
        <taxon>Cucujiformia</taxon>
        <taxon>Chrysomeloidea</taxon>
        <taxon>Chrysomelidae</taxon>
        <taxon>Galerucinae</taxon>
        <taxon>Diabroticina</taxon>
        <taxon>Diabroticites</taxon>
        <taxon>Diabrotica</taxon>
    </lineage>
</organism>
<proteinExistence type="predicted"/>
<gene>
    <name evidence="2" type="ORF">DIABBA_LOCUS13577</name>
</gene>
<evidence type="ECO:0000259" key="1">
    <source>
        <dbReference type="Pfam" id="PF10545"/>
    </source>
</evidence>